<dbReference type="AlphaFoldDB" id="A0A414Q2Q8"/>
<dbReference type="NCBIfam" id="NF006878">
    <property type="entry name" value="PRK09375.1-2"/>
    <property type="match status" value="1"/>
</dbReference>
<dbReference type="Pfam" id="PF02445">
    <property type="entry name" value="NadA"/>
    <property type="match status" value="1"/>
</dbReference>
<evidence type="ECO:0000256" key="13">
    <source>
        <dbReference type="NCBIfam" id="TIGR00550"/>
    </source>
</evidence>
<dbReference type="InterPro" id="IPR003473">
    <property type="entry name" value="NadA"/>
</dbReference>
<dbReference type="GO" id="GO:0051539">
    <property type="term" value="F:4 iron, 4 sulfur cluster binding"/>
    <property type="evidence" value="ECO:0007669"/>
    <property type="project" value="UniProtKB-KW"/>
</dbReference>
<evidence type="ECO:0000256" key="4">
    <source>
        <dbReference type="ARBA" id="ARBA00012669"/>
    </source>
</evidence>
<keyword evidence="6" id="KW-0662">Pyridine nucleotide biosynthesis</keyword>
<comment type="caution">
    <text evidence="14">The sequence shown here is derived from an EMBL/GenBank/DDBJ whole genome shotgun (WGS) entry which is preliminary data.</text>
</comment>
<dbReference type="Proteomes" id="UP000284676">
    <property type="component" value="Unassembled WGS sequence"/>
</dbReference>
<evidence type="ECO:0000256" key="10">
    <source>
        <dbReference type="ARBA" id="ARBA00023014"/>
    </source>
</evidence>
<evidence type="ECO:0000256" key="11">
    <source>
        <dbReference type="ARBA" id="ARBA00050125"/>
    </source>
</evidence>
<evidence type="ECO:0000256" key="12">
    <source>
        <dbReference type="ARBA" id="ARBA00073059"/>
    </source>
</evidence>
<evidence type="ECO:0000313" key="14">
    <source>
        <dbReference type="EMBL" id="RHF74962.1"/>
    </source>
</evidence>
<dbReference type="GO" id="GO:0034628">
    <property type="term" value="P:'de novo' NAD+ biosynthetic process from L-aspartate"/>
    <property type="evidence" value="ECO:0007669"/>
    <property type="project" value="TreeGrafter"/>
</dbReference>
<keyword evidence="9" id="KW-0408">Iron</keyword>
<evidence type="ECO:0000313" key="15">
    <source>
        <dbReference type="Proteomes" id="UP000284676"/>
    </source>
</evidence>
<evidence type="ECO:0000256" key="9">
    <source>
        <dbReference type="ARBA" id="ARBA00023004"/>
    </source>
</evidence>
<keyword evidence="8" id="KW-0479">Metal-binding</keyword>
<evidence type="ECO:0000256" key="1">
    <source>
        <dbReference type="ARBA" id="ARBA00001966"/>
    </source>
</evidence>
<dbReference type="GO" id="GO:0008987">
    <property type="term" value="F:quinolinate synthetase A activity"/>
    <property type="evidence" value="ECO:0007669"/>
    <property type="project" value="UniProtKB-UniRule"/>
</dbReference>
<comment type="catalytic activity">
    <reaction evidence="11">
        <text>iminosuccinate + dihydroxyacetone phosphate = quinolinate + phosphate + 2 H2O + H(+)</text>
        <dbReference type="Rhea" id="RHEA:25888"/>
        <dbReference type="ChEBI" id="CHEBI:15377"/>
        <dbReference type="ChEBI" id="CHEBI:15378"/>
        <dbReference type="ChEBI" id="CHEBI:29959"/>
        <dbReference type="ChEBI" id="CHEBI:43474"/>
        <dbReference type="ChEBI" id="CHEBI:57642"/>
        <dbReference type="ChEBI" id="CHEBI:77875"/>
        <dbReference type="EC" id="2.5.1.72"/>
    </reaction>
    <physiologicalReaction direction="left-to-right" evidence="11">
        <dbReference type="Rhea" id="RHEA:25889"/>
    </physiologicalReaction>
</comment>
<dbReference type="NCBIfam" id="TIGR00550">
    <property type="entry name" value="nadA"/>
    <property type="match status" value="1"/>
</dbReference>
<evidence type="ECO:0000256" key="2">
    <source>
        <dbReference type="ARBA" id="ARBA00003791"/>
    </source>
</evidence>
<comment type="cofactor">
    <cofactor evidence="1">
        <name>[4Fe-4S] cluster</name>
        <dbReference type="ChEBI" id="CHEBI:49883"/>
    </cofactor>
</comment>
<dbReference type="GO" id="GO:0005829">
    <property type="term" value="C:cytosol"/>
    <property type="evidence" value="ECO:0007669"/>
    <property type="project" value="TreeGrafter"/>
</dbReference>
<dbReference type="EMBL" id="QRHL01000001">
    <property type="protein sequence ID" value="RHF74962.1"/>
    <property type="molecule type" value="Genomic_DNA"/>
</dbReference>
<name>A0A414Q2Q8_FUSMR</name>
<dbReference type="FunFam" id="3.40.50.10800:FF:000001">
    <property type="entry name" value="Quinolinate synthase A"/>
    <property type="match status" value="1"/>
</dbReference>
<comment type="function">
    <text evidence="2">Catalyzes the condensation of iminoaspartate with dihydroxyacetone phosphate to form quinolinate.</text>
</comment>
<gene>
    <name evidence="14" type="ORF">DW663_00805</name>
</gene>
<keyword evidence="10" id="KW-0411">Iron-sulfur</keyword>
<dbReference type="Gene3D" id="3.40.50.10800">
    <property type="entry name" value="NadA-like"/>
    <property type="match status" value="3"/>
</dbReference>
<comment type="pathway">
    <text evidence="3">Cofactor biosynthesis; NAD(+) biosynthesis; quinolinate from iminoaspartate: step 1/1.</text>
</comment>
<proteinExistence type="predicted"/>
<dbReference type="UniPathway" id="UPA00253">
    <property type="reaction ID" value="UER00327"/>
</dbReference>
<sequence>MNKIELIKDLKKKKKAVILAHYYTEDEIQKIADYIGDSYFLSKKAKELKEQVIVMCGVYFMGESVKLLNPNKKVIIPDKSADCPMAHMATLKSINEMRKKYEDLSVVCYVNSTVQLKALSDVCVTSANAVDIVKKLPNRNIFFIPDKHLGNFVASKVPEKNIIINDGYCPIHDRVEVKDIIELKEKYPQALVMVHPECSQEILELADYIGSTSGIIDFVSKSKNQDFIICTEIGILYELKNKNPNKNFYSPKNKMECLDMKKITLDKIIQVLETEENEIILDLEVAERAKKPLEKMLVLGR</sequence>
<organism evidence="14 15">
    <name type="scientific">Fusobacterium mortiferum</name>
    <dbReference type="NCBI Taxonomy" id="850"/>
    <lineage>
        <taxon>Bacteria</taxon>
        <taxon>Fusobacteriati</taxon>
        <taxon>Fusobacteriota</taxon>
        <taxon>Fusobacteriia</taxon>
        <taxon>Fusobacteriales</taxon>
        <taxon>Fusobacteriaceae</taxon>
        <taxon>Fusobacterium</taxon>
    </lineage>
</organism>
<evidence type="ECO:0000256" key="6">
    <source>
        <dbReference type="ARBA" id="ARBA00022642"/>
    </source>
</evidence>
<dbReference type="PANTHER" id="PTHR30573:SF0">
    <property type="entry name" value="QUINOLINATE SYNTHASE, CHLOROPLASTIC"/>
    <property type="match status" value="1"/>
</dbReference>
<accession>A0A414Q2Q8</accession>
<dbReference type="EC" id="2.5.1.72" evidence="4 13"/>
<evidence type="ECO:0000256" key="3">
    <source>
        <dbReference type="ARBA" id="ARBA00005065"/>
    </source>
</evidence>
<evidence type="ECO:0000256" key="7">
    <source>
        <dbReference type="ARBA" id="ARBA00022679"/>
    </source>
</evidence>
<reference evidence="14 15" key="1">
    <citation type="submission" date="2018-08" db="EMBL/GenBank/DDBJ databases">
        <title>A genome reference for cultivated species of the human gut microbiota.</title>
        <authorList>
            <person name="Zou Y."/>
            <person name="Xue W."/>
            <person name="Luo G."/>
        </authorList>
    </citation>
    <scope>NUCLEOTIDE SEQUENCE [LARGE SCALE GENOMIC DNA]</scope>
    <source>
        <strain evidence="14 15">AM25-1</strain>
    </source>
</reference>
<evidence type="ECO:0000256" key="8">
    <source>
        <dbReference type="ARBA" id="ARBA00022723"/>
    </source>
</evidence>
<dbReference type="RefSeq" id="WP_118233878.1">
    <property type="nucleotide sequence ID" value="NZ_JADYUG010000002.1"/>
</dbReference>
<protein>
    <recommendedName>
        <fullName evidence="12 13">Quinolinate synthase</fullName>
        <ecNumber evidence="4 13">2.5.1.72</ecNumber>
    </recommendedName>
</protein>
<dbReference type="InterPro" id="IPR036094">
    <property type="entry name" value="NadA_sf"/>
</dbReference>
<dbReference type="SUPFAM" id="SSF142754">
    <property type="entry name" value="NadA-like"/>
    <property type="match status" value="1"/>
</dbReference>
<dbReference type="GO" id="GO:0046872">
    <property type="term" value="F:metal ion binding"/>
    <property type="evidence" value="ECO:0007669"/>
    <property type="project" value="UniProtKB-KW"/>
</dbReference>
<evidence type="ECO:0000256" key="5">
    <source>
        <dbReference type="ARBA" id="ARBA00022485"/>
    </source>
</evidence>
<keyword evidence="7" id="KW-0808">Transferase</keyword>
<keyword evidence="5" id="KW-0004">4Fe-4S</keyword>
<dbReference type="PANTHER" id="PTHR30573">
    <property type="entry name" value="QUINOLINATE SYNTHETASE A"/>
    <property type="match status" value="1"/>
</dbReference>